<feature type="region of interest" description="Disordered" evidence="1">
    <location>
        <begin position="1"/>
        <end position="24"/>
    </location>
</feature>
<dbReference type="AlphaFoldDB" id="A0A540LY44"/>
<evidence type="ECO:0000313" key="2">
    <source>
        <dbReference type="EMBL" id="TQD91358.1"/>
    </source>
</evidence>
<proteinExistence type="predicted"/>
<sequence length="49" mass="5978">MHRHGGWLPKERRHENERRPNKERFHCKSKAFALEKHAAPNYKENQMPV</sequence>
<keyword evidence="3" id="KW-1185">Reference proteome</keyword>
<evidence type="ECO:0000256" key="1">
    <source>
        <dbReference type="SAM" id="MobiDB-lite"/>
    </source>
</evidence>
<evidence type="ECO:0000313" key="3">
    <source>
        <dbReference type="Proteomes" id="UP000315295"/>
    </source>
</evidence>
<reference evidence="2 3" key="1">
    <citation type="journal article" date="2019" name="G3 (Bethesda)">
        <title>Sequencing of a Wild Apple (Malus baccata) Genome Unravels the Differences Between Cultivated and Wild Apple Species Regarding Disease Resistance and Cold Tolerance.</title>
        <authorList>
            <person name="Chen X."/>
        </authorList>
    </citation>
    <scope>NUCLEOTIDE SEQUENCE [LARGE SCALE GENOMIC DNA]</scope>
    <source>
        <strain evidence="3">cv. Shandingzi</strain>
        <tissue evidence="2">Leaves</tissue>
    </source>
</reference>
<protein>
    <submittedName>
        <fullName evidence="2">Uncharacterized protein</fullName>
    </submittedName>
</protein>
<dbReference type="EMBL" id="VIEB01000422">
    <property type="protein sequence ID" value="TQD91358.1"/>
    <property type="molecule type" value="Genomic_DNA"/>
</dbReference>
<dbReference type="Proteomes" id="UP000315295">
    <property type="component" value="Unassembled WGS sequence"/>
</dbReference>
<gene>
    <name evidence="2" type="ORF">C1H46_023037</name>
</gene>
<feature type="compositionally biased region" description="Basic and acidic residues" evidence="1">
    <location>
        <begin position="9"/>
        <end position="24"/>
    </location>
</feature>
<comment type="caution">
    <text evidence="2">The sequence shown here is derived from an EMBL/GenBank/DDBJ whole genome shotgun (WGS) entry which is preliminary data.</text>
</comment>
<name>A0A540LY44_MALBA</name>
<accession>A0A540LY44</accession>
<organism evidence="2 3">
    <name type="scientific">Malus baccata</name>
    <name type="common">Siberian crab apple</name>
    <name type="synonym">Pyrus baccata</name>
    <dbReference type="NCBI Taxonomy" id="106549"/>
    <lineage>
        <taxon>Eukaryota</taxon>
        <taxon>Viridiplantae</taxon>
        <taxon>Streptophyta</taxon>
        <taxon>Embryophyta</taxon>
        <taxon>Tracheophyta</taxon>
        <taxon>Spermatophyta</taxon>
        <taxon>Magnoliopsida</taxon>
        <taxon>eudicotyledons</taxon>
        <taxon>Gunneridae</taxon>
        <taxon>Pentapetalae</taxon>
        <taxon>rosids</taxon>
        <taxon>fabids</taxon>
        <taxon>Rosales</taxon>
        <taxon>Rosaceae</taxon>
        <taxon>Amygdaloideae</taxon>
        <taxon>Maleae</taxon>
        <taxon>Malus</taxon>
    </lineage>
</organism>